<proteinExistence type="predicted"/>
<sequence>MPFSFPLSLPPPLSLSLSLSLLPSYSSPPSKLFQTGSNLQRACEIFGAGKVVADGLLGLDSVQVKDFNFKQKPLYESGRLNSFVRSLECFACWSRDVLDFDPLKSSHFRLVRVRELSSSKSPDVTSKVLDFDLNLPITARKKYLINVFSSETRCWSHDLYFTIPTFVSIDLGVYSNGAIHWYCREGNYCLYFDVVIQCLNTYPMPRIIQNHRVGYFGESRSHLHMVLVPYSEDLIYVLELKEDYSDWLVFFRIDLRSMAVFKTTMCWADWIFLFKGLCIVCEEREEDSLFVFNIGNRVFSYNLVDATWRELNDFRSIIVHAANYGIVYPYRPELFQYNEYLSVVTSPPSQLSPYDSHFALPPTSSPPLMSSLQPSPPCHTRDYDDSTSLDAYCFVCNPITKKFAAFDDLVSLNLYVYSCCFLDFVPLTSSHFRLVWVRQLRSSESPDATYDVLDFDMDIPTTARNSEYCNGAIHWLNCALQEGMRVRNVVVLFLILHHEMNYASVFLSSNLHYKLEALRLSQIALQKLALICMQVDAATCELQWLTYLLTDLKVPFSKQAILYCDNQSALHIAANPVFHEHTKHLEIDCHLVRKKNQAGLMQLLPVSSSNQLADMFTKALPPRLFTANLSKLELLDIFAPPACGGLKEEEASFDDLKPFCVLVRVRQLMPDESLDATCHVLDFDIDIPATARVYCNGAIHWYRENLVDVLELNKDYSHCLVLFHIDLHSVAVFTFPGTNMYWHNWMLMFRGLCIVRQAREEDSLFVFTIWNRVFSFNLVNPTWRELTEYGSIISAHGINYQTVFRTHYRFELFQYNKYLSGLSDITF</sequence>
<dbReference type="CDD" id="cd09272">
    <property type="entry name" value="RNase_HI_RT_Ty1"/>
    <property type="match status" value="1"/>
</dbReference>
<dbReference type="PANTHER" id="PTHR35546:SF115">
    <property type="entry name" value="F-BOX DOMAIN-CONTAINING PROTEIN"/>
    <property type="match status" value="1"/>
</dbReference>
<accession>A0AAN9XP71</accession>
<gene>
    <name evidence="1" type="ORF">VNO78_12363</name>
</gene>
<reference evidence="1 2" key="1">
    <citation type="submission" date="2024-01" db="EMBL/GenBank/DDBJ databases">
        <title>The genomes of 5 underutilized Papilionoideae crops provide insights into root nodulation and disease resistanc.</title>
        <authorList>
            <person name="Jiang F."/>
        </authorList>
    </citation>
    <scope>NUCLEOTIDE SEQUENCE [LARGE SCALE GENOMIC DNA]</scope>
    <source>
        <strain evidence="1">DUOXIRENSHENG_FW03</strain>
        <tissue evidence="1">Leaves</tissue>
    </source>
</reference>
<name>A0AAN9XP71_PSOTE</name>
<comment type="caution">
    <text evidence="1">The sequence shown here is derived from an EMBL/GenBank/DDBJ whole genome shotgun (WGS) entry which is preliminary data.</text>
</comment>
<dbReference type="EMBL" id="JAYMYS010000003">
    <property type="protein sequence ID" value="KAK7401051.1"/>
    <property type="molecule type" value="Genomic_DNA"/>
</dbReference>
<dbReference type="AlphaFoldDB" id="A0AAN9XP71"/>
<dbReference type="Proteomes" id="UP001386955">
    <property type="component" value="Unassembled WGS sequence"/>
</dbReference>
<protein>
    <submittedName>
        <fullName evidence="1">Uncharacterized protein</fullName>
    </submittedName>
</protein>
<dbReference type="PANTHER" id="PTHR35546">
    <property type="entry name" value="F-BOX PROTEIN INTERACTION DOMAIN PROTEIN-RELATED"/>
    <property type="match status" value="1"/>
</dbReference>
<evidence type="ECO:0000313" key="1">
    <source>
        <dbReference type="EMBL" id="KAK7401051.1"/>
    </source>
</evidence>
<keyword evidence="2" id="KW-1185">Reference proteome</keyword>
<dbReference type="InterPro" id="IPR055290">
    <property type="entry name" value="At3g26010-like"/>
</dbReference>
<organism evidence="1 2">
    <name type="scientific">Psophocarpus tetragonolobus</name>
    <name type="common">Winged bean</name>
    <name type="synonym">Dolichos tetragonolobus</name>
    <dbReference type="NCBI Taxonomy" id="3891"/>
    <lineage>
        <taxon>Eukaryota</taxon>
        <taxon>Viridiplantae</taxon>
        <taxon>Streptophyta</taxon>
        <taxon>Embryophyta</taxon>
        <taxon>Tracheophyta</taxon>
        <taxon>Spermatophyta</taxon>
        <taxon>Magnoliopsida</taxon>
        <taxon>eudicotyledons</taxon>
        <taxon>Gunneridae</taxon>
        <taxon>Pentapetalae</taxon>
        <taxon>rosids</taxon>
        <taxon>fabids</taxon>
        <taxon>Fabales</taxon>
        <taxon>Fabaceae</taxon>
        <taxon>Papilionoideae</taxon>
        <taxon>50 kb inversion clade</taxon>
        <taxon>NPAAA clade</taxon>
        <taxon>indigoferoid/millettioid clade</taxon>
        <taxon>Phaseoleae</taxon>
        <taxon>Psophocarpus</taxon>
    </lineage>
</organism>
<evidence type="ECO:0000313" key="2">
    <source>
        <dbReference type="Proteomes" id="UP001386955"/>
    </source>
</evidence>